<dbReference type="Gene3D" id="1.20.920.10">
    <property type="entry name" value="Bromodomain-like"/>
    <property type="match status" value="1"/>
</dbReference>
<name>G0UBJ4_TRYVY</name>
<dbReference type="InterPro" id="IPR045199">
    <property type="entry name" value="ATAD2-like"/>
</dbReference>
<dbReference type="InterPro" id="IPR003960">
    <property type="entry name" value="ATPase_AAA_CS"/>
</dbReference>
<dbReference type="GO" id="GO:0006337">
    <property type="term" value="P:nucleosome disassembly"/>
    <property type="evidence" value="ECO:0007669"/>
    <property type="project" value="TreeGrafter"/>
</dbReference>
<dbReference type="GO" id="GO:0003682">
    <property type="term" value="F:chromatin binding"/>
    <property type="evidence" value="ECO:0007669"/>
    <property type="project" value="TreeGrafter"/>
</dbReference>
<feature type="compositionally biased region" description="Basic and acidic residues" evidence="5">
    <location>
        <begin position="1071"/>
        <end position="1081"/>
    </location>
</feature>
<dbReference type="SMART" id="SM00382">
    <property type="entry name" value="AAA"/>
    <property type="match status" value="1"/>
</dbReference>
<dbReference type="SUPFAM" id="SSF47370">
    <property type="entry name" value="Bromodomain"/>
    <property type="match status" value="1"/>
</dbReference>
<dbReference type="GO" id="GO:0005524">
    <property type="term" value="F:ATP binding"/>
    <property type="evidence" value="ECO:0007669"/>
    <property type="project" value="UniProtKB-KW"/>
</dbReference>
<gene>
    <name evidence="7" type="ORF">TVY486_1106740</name>
</gene>
<evidence type="ECO:0000259" key="6">
    <source>
        <dbReference type="SMART" id="SM00382"/>
    </source>
</evidence>
<evidence type="ECO:0000256" key="3">
    <source>
        <dbReference type="ARBA" id="ARBA00022840"/>
    </source>
</evidence>
<feature type="region of interest" description="Disordered" evidence="5">
    <location>
        <begin position="1055"/>
        <end position="1081"/>
    </location>
</feature>
<dbReference type="PANTHER" id="PTHR23069:SF0">
    <property type="entry name" value="TAT-BINDING HOMOLOG 7"/>
    <property type="match status" value="1"/>
</dbReference>
<dbReference type="GO" id="GO:0016887">
    <property type="term" value="F:ATP hydrolysis activity"/>
    <property type="evidence" value="ECO:0007669"/>
    <property type="project" value="InterPro"/>
</dbReference>
<feature type="compositionally biased region" description="Basic and acidic residues" evidence="5">
    <location>
        <begin position="167"/>
        <end position="188"/>
    </location>
</feature>
<dbReference type="SUPFAM" id="SSF52540">
    <property type="entry name" value="P-loop containing nucleoside triphosphate hydrolases"/>
    <property type="match status" value="1"/>
</dbReference>
<evidence type="ECO:0000256" key="4">
    <source>
        <dbReference type="ARBA" id="ARBA00023117"/>
    </source>
</evidence>
<dbReference type="Gene3D" id="1.10.8.60">
    <property type="match status" value="1"/>
</dbReference>
<dbReference type="InterPro" id="IPR003593">
    <property type="entry name" value="AAA+_ATPase"/>
</dbReference>
<dbReference type="InterPro" id="IPR027417">
    <property type="entry name" value="P-loop_NTPase"/>
</dbReference>
<evidence type="ECO:0000256" key="1">
    <source>
        <dbReference type="ARBA" id="ARBA00006914"/>
    </source>
</evidence>
<evidence type="ECO:0000256" key="2">
    <source>
        <dbReference type="ARBA" id="ARBA00022741"/>
    </source>
</evidence>
<sequence length="1273" mass="142293">MVATRSGSRYNGQRVIDTNRDVNGTLNDHSIVGSDAFCERLGRGCRVPRPTPPSYDTMYVSKVLLPKRRPLQVADDFHINTRYPERDAARRAVLRMNKTLNSLNEESTRSSLRDEGSDDDAESAVDGVSDCGKKASHAKRSVVYGRGVSQYKRERESSIDSSISIESLRDASRGQDRDDDIFARHSSSDDSAPEFMSDSEVRRATKKARECAARNIPINHYLKDVVNDSKESAEKRRAVRRQRRIENAFLGFSEKHDADYGANDPQHHRHPVVESTAPPGDITPLCLDRSVTFEKVGGLPEHIVMLREMVLFPLLYPGMLQAVNLPRPAGVLFVGPPGTGKTLMARALANEGMRYTHRKITFFMRKGADILSKWVGESERQLTMLFEEAKRQQPSIIFFDELDGLVPVRHAKSEQSQAALVATLLALIDGLDDRGQVVVIGATNRPDTIDPALRRPGRFDRELHFPLPDAAARRHILDIVTRPVLQVDHPDREDILQELTMQCAGWSGAELQAVCTEAGLNRLRTAVPQIYVTSRKLQIPLDALAVQKEDFFIAMHRVRHSVRRGVASSAPGVEEHLRYLLQSTERKMLSSVAAEWPSASAALARERRDCSDAAIAILELSSFPIPHVARPLLLSLSASPCGGATSREESEFAVKKAALALVKALPSIRTFALHLQHLAVDCNSSMAAAHALLPQGGDPSETSPVSHSSCFDSGHIYSAIAAVRQSSGPSLLILYGLDSWLEEHGLTSNYCGPMEGEEYAERQGSMKALRYYLNLLCDTDVLIITPTLKGDAGTHFLGDNQLNRQLRAITCDIPHGPSDEDLELLLGYVFRVVDLALKKCVASEWQELPDDESPPSPPTREQVREAQKTAVELWRRVEYRRRQLRYVLAKWLNQYISFKRFSIFLSENLDLAPGHSRYEAWRQHTRGRRMSLCTIMERLENGEYNCVSQYHDDVETLVHNIRTFFQTRSAADRRYRTRALELKEMTVLNLYKINRNVVSFCEEHKNLQEPDIFSSEESEGEIESKSVSTGGAVRKEEPAKKVRKTRFYCGRRKKRRRAVRHPVGKTEMTVSEEKPHDAEVEEKKVIEDKRVVYLLSDEEEEGREEEKEGGNDGAEGMALVEMVPIVKTEASEEKGVEAAVANGGDGLTPGEGAGHSPSQVATEALLHGEGGVDIELNRQGPQEGTQAEEIKAAVQLLRGLSFLRLHLIVQTAMRLLAAEVERRGRGNKVAHSEGCEASAVPFHNEGAESSVLFFRRLVRESIQRTEQFLSETR</sequence>
<keyword evidence="2" id="KW-0547">Nucleotide-binding</keyword>
<dbReference type="InterPro" id="IPR036427">
    <property type="entry name" value="Bromodomain-like_sf"/>
</dbReference>
<dbReference type="PANTHER" id="PTHR23069">
    <property type="entry name" value="AAA DOMAIN-CONTAINING"/>
    <property type="match status" value="1"/>
</dbReference>
<feature type="domain" description="AAA+ ATPase" evidence="6">
    <location>
        <begin position="327"/>
        <end position="469"/>
    </location>
</feature>
<evidence type="ECO:0000256" key="5">
    <source>
        <dbReference type="SAM" id="MobiDB-lite"/>
    </source>
</evidence>
<dbReference type="GO" id="GO:0045815">
    <property type="term" value="P:transcription initiation-coupled chromatin remodeling"/>
    <property type="evidence" value="ECO:0007669"/>
    <property type="project" value="TreeGrafter"/>
</dbReference>
<dbReference type="PROSITE" id="PS00674">
    <property type="entry name" value="AAA"/>
    <property type="match status" value="1"/>
</dbReference>
<comment type="similarity">
    <text evidence="1">Belongs to the AAA ATPase family.</text>
</comment>
<feature type="region of interest" description="Disordered" evidence="5">
    <location>
        <begin position="166"/>
        <end position="201"/>
    </location>
</feature>
<dbReference type="GO" id="GO:0005634">
    <property type="term" value="C:nucleus"/>
    <property type="evidence" value="ECO:0007669"/>
    <property type="project" value="TreeGrafter"/>
</dbReference>
<proteinExistence type="inferred from homology"/>
<dbReference type="Pfam" id="PF00004">
    <property type="entry name" value="AAA"/>
    <property type="match status" value="1"/>
</dbReference>
<accession>G0UBJ4</accession>
<keyword evidence="4" id="KW-0103">Bromodomain</keyword>
<protein>
    <submittedName>
        <fullName evidence="7">Putative ATPase</fullName>
    </submittedName>
</protein>
<dbReference type="GO" id="GO:0006334">
    <property type="term" value="P:nucleosome assembly"/>
    <property type="evidence" value="ECO:0007669"/>
    <property type="project" value="TreeGrafter"/>
</dbReference>
<dbReference type="AlphaFoldDB" id="G0UBJ4"/>
<feature type="region of interest" description="Disordered" evidence="5">
    <location>
        <begin position="1012"/>
        <end position="1039"/>
    </location>
</feature>
<keyword evidence="3" id="KW-0067">ATP-binding</keyword>
<organism evidence="7">
    <name type="scientific">Trypanosoma vivax (strain Y486)</name>
    <dbReference type="NCBI Taxonomy" id="1055687"/>
    <lineage>
        <taxon>Eukaryota</taxon>
        <taxon>Discoba</taxon>
        <taxon>Euglenozoa</taxon>
        <taxon>Kinetoplastea</taxon>
        <taxon>Metakinetoplastina</taxon>
        <taxon>Trypanosomatida</taxon>
        <taxon>Trypanosomatidae</taxon>
        <taxon>Trypanosoma</taxon>
        <taxon>Duttonella</taxon>
    </lineage>
</organism>
<dbReference type="InterPro" id="IPR003959">
    <property type="entry name" value="ATPase_AAA_core"/>
</dbReference>
<reference evidence="7" key="1">
    <citation type="journal article" date="2012" name="Proc. Natl. Acad. Sci. U.S.A.">
        <title>Antigenic diversity is generated by distinct evolutionary mechanisms in African trypanosome species.</title>
        <authorList>
            <person name="Jackson A.P."/>
            <person name="Berry A."/>
            <person name="Aslett M."/>
            <person name="Allison H.C."/>
            <person name="Burton P."/>
            <person name="Vavrova-Anderson J."/>
            <person name="Brown R."/>
            <person name="Browne H."/>
            <person name="Corton N."/>
            <person name="Hauser H."/>
            <person name="Gamble J."/>
            <person name="Gilderthorp R."/>
            <person name="Marcello L."/>
            <person name="McQuillan J."/>
            <person name="Otto T.D."/>
            <person name="Quail M.A."/>
            <person name="Sanders M.J."/>
            <person name="van Tonder A."/>
            <person name="Ginger M.L."/>
            <person name="Field M.C."/>
            <person name="Barry J.D."/>
            <person name="Hertz-Fowler C."/>
            <person name="Berriman M."/>
        </authorList>
    </citation>
    <scope>NUCLEOTIDE SEQUENCE</scope>
    <source>
        <strain evidence="7">Y486</strain>
    </source>
</reference>
<dbReference type="Gene3D" id="3.40.50.300">
    <property type="entry name" value="P-loop containing nucleotide triphosphate hydrolases"/>
    <property type="match status" value="1"/>
</dbReference>
<feature type="region of interest" description="Disordered" evidence="5">
    <location>
        <begin position="102"/>
        <end position="132"/>
    </location>
</feature>
<evidence type="ECO:0000313" key="7">
    <source>
        <dbReference type="EMBL" id="CCC53190.1"/>
    </source>
</evidence>
<feature type="compositionally biased region" description="Basic and acidic residues" evidence="5">
    <location>
        <begin position="106"/>
        <end position="115"/>
    </location>
</feature>
<dbReference type="GO" id="GO:0042393">
    <property type="term" value="F:histone binding"/>
    <property type="evidence" value="ECO:0007669"/>
    <property type="project" value="TreeGrafter"/>
</dbReference>
<dbReference type="InterPro" id="IPR041569">
    <property type="entry name" value="AAA_lid_3"/>
</dbReference>
<dbReference type="EMBL" id="HE573027">
    <property type="protein sequence ID" value="CCC53190.1"/>
    <property type="molecule type" value="Genomic_DNA"/>
</dbReference>
<dbReference type="Pfam" id="PF17862">
    <property type="entry name" value="AAA_lid_3"/>
    <property type="match status" value="1"/>
</dbReference>
<dbReference type="FunFam" id="3.40.50.300:FF:000061">
    <property type="entry name" value="ATPase family, AAA domain-containing 2"/>
    <property type="match status" value="1"/>
</dbReference>